<dbReference type="PANTHER" id="PTHR43563">
    <property type="entry name" value="AMINE OXIDASE"/>
    <property type="match status" value="1"/>
</dbReference>
<feature type="domain" description="Amine oxidase" evidence="2">
    <location>
        <begin position="99"/>
        <end position="363"/>
    </location>
</feature>
<dbReference type="SUPFAM" id="SSF54373">
    <property type="entry name" value="FAD-linked reductases, C-terminal domain"/>
    <property type="match status" value="1"/>
</dbReference>
<name>A0A7W8XTT3_9HYPH</name>
<evidence type="ECO:0000313" key="4">
    <source>
        <dbReference type="Proteomes" id="UP000549882"/>
    </source>
</evidence>
<dbReference type="InterPro" id="IPR002937">
    <property type="entry name" value="Amino_oxidase"/>
</dbReference>
<comment type="similarity">
    <text evidence="1">Belongs to the flavin monoamine oxidase family.</text>
</comment>
<organism evidence="3 4">
    <name type="scientific">Rhizobium paranaense</name>
    <dbReference type="NCBI Taxonomy" id="1650438"/>
    <lineage>
        <taxon>Bacteria</taxon>
        <taxon>Pseudomonadati</taxon>
        <taxon>Pseudomonadota</taxon>
        <taxon>Alphaproteobacteria</taxon>
        <taxon>Hyphomicrobiales</taxon>
        <taxon>Rhizobiaceae</taxon>
        <taxon>Rhizobium/Agrobacterium group</taxon>
        <taxon>Rhizobium</taxon>
    </lineage>
</organism>
<dbReference type="RefSeq" id="WP_183938747.1">
    <property type="nucleotide sequence ID" value="NZ_JACHBI010000008.1"/>
</dbReference>
<dbReference type="Pfam" id="PF01593">
    <property type="entry name" value="Amino_oxidase"/>
    <property type="match status" value="1"/>
</dbReference>
<dbReference type="Pfam" id="PF13450">
    <property type="entry name" value="NAD_binding_8"/>
    <property type="match status" value="1"/>
</dbReference>
<dbReference type="InterPro" id="IPR036188">
    <property type="entry name" value="FAD/NAD-bd_sf"/>
</dbReference>
<dbReference type="SUPFAM" id="SSF51905">
    <property type="entry name" value="FAD/NAD(P)-binding domain"/>
    <property type="match status" value="1"/>
</dbReference>
<comment type="caution">
    <text evidence="3">The sequence shown here is derived from an EMBL/GenBank/DDBJ whole genome shotgun (WGS) entry which is preliminary data.</text>
</comment>
<dbReference type="PANTHER" id="PTHR43563:SF1">
    <property type="entry name" value="AMINE OXIDASE [FLAVIN-CONTAINING] B"/>
    <property type="match status" value="1"/>
</dbReference>
<dbReference type="InterPro" id="IPR050703">
    <property type="entry name" value="Flavin_MAO"/>
</dbReference>
<dbReference type="PRINTS" id="PR00420">
    <property type="entry name" value="RNGMNOXGNASE"/>
</dbReference>
<reference evidence="3 4" key="1">
    <citation type="submission" date="2020-08" db="EMBL/GenBank/DDBJ databases">
        <title>Genomic Encyclopedia of Type Strains, Phase IV (KMG-V): Genome sequencing to study the core and pangenomes of soil and plant-associated prokaryotes.</title>
        <authorList>
            <person name="Whitman W."/>
        </authorList>
    </citation>
    <scope>NUCLEOTIDE SEQUENCE [LARGE SCALE GENOMIC DNA]</scope>
    <source>
        <strain evidence="3 4">SEMIA 4064</strain>
    </source>
</reference>
<evidence type="ECO:0000259" key="2">
    <source>
        <dbReference type="Pfam" id="PF01593"/>
    </source>
</evidence>
<dbReference type="AlphaFoldDB" id="A0A7W8XTT3"/>
<protein>
    <submittedName>
        <fullName evidence="3">Monoamine oxidase</fullName>
    </submittedName>
</protein>
<evidence type="ECO:0000256" key="1">
    <source>
        <dbReference type="ARBA" id="ARBA00005995"/>
    </source>
</evidence>
<dbReference type="GO" id="GO:0016491">
    <property type="term" value="F:oxidoreductase activity"/>
    <property type="evidence" value="ECO:0007669"/>
    <property type="project" value="InterPro"/>
</dbReference>
<evidence type="ECO:0000313" key="3">
    <source>
        <dbReference type="EMBL" id="MBB5575453.1"/>
    </source>
</evidence>
<dbReference type="Proteomes" id="UP000549882">
    <property type="component" value="Unassembled WGS sequence"/>
</dbReference>
<proteinExistence type="inferred from homology"/>
<dbReference type="EMBL" id="JACHBI010000008">
    <property type="protein sequence ID" value="MBB5575453.1"/>
    <property type="molecule type" value="Genomic_DNA"/>
</dbReference>
<dbReference type="Gene3D" id="3.50.50.60">
    <property type="entry name" value="FAD/NAD(P)-binding domain"/>
    <property type="match status" value="2"/>
</dbReference>
<dbReference type="Gene3D" id="3.90.660.10">
    <property type="match status" value="1"/>
</dbReference>
<accession>A0A7W8XTT3</accession>
<sequence>MTPTFSKTILIVGGGLAGLTAAYRLHRAGFDFALVDARERLGGRILSVGADDEPSIDGFDLGPSWFWPDMHPEIARFAQELGLAFFPQHADGAMAFERSPGSAPEHYRTLRQEPQSMRLVGGSGAIISALADRLPKDRIRLGTRVTRIVRTDSGAGLQVHVLHGSAEVIEAAHVIFALPPRLLAQTIEFEPAPDEAFRKLWHATPTWMAPHAKFFALYEKPFWRAAGLSGAAQSMVGPLVEIHDATTASGKAALFGFLGVPANVRREAGRDAIIAASVNQLGRLFGPEALKPAATLYKDWAADPLTATTSDLAASGHPTGGKRKWVGPEWSNWMTLAGSETAVHDPGYLAGAVAAGEQAAKKLIESRKRPETSGT</sequence>
<gene>
    <name evidence="3" type="ORF">GGD50_004088</name>
</gene>
<keyword evidence="4" id="KW-1185">Reference proteome</keyword>